<gene>
    <name evidence="1" type="ORF">SAMN02744645_2367</name>
</gene>
<accession>A0A1M5PTJ2</accession>
<dbReference type="AlphaFoldDB" id="A0A1M5PTJ2"/>
<sequence length="53" mass="5868">MAPFYQKDGVSRSGCDVYSPLRSDLLDFFRGQAAVVAMSESVVKQQWAHAFAV</sequence>
<dbReference type="Proteomes" id="UP000184000">
    <property type="component" value="Unassembled WGS sequence"/>
</dbReference>
<reference evidence="1 2" key="1">
    <citation type="submission" date="2016-11" db="EMBL/GenBank/DDBJ databases">
        <authorList>
            <person name="Jaros S."/>
            <person name="Januszkiewicz K."/>
            <person name="Wedrychowicz H."/>
        </authorList>
    </citation>
    <scope>NUCLEOTIDE SEQUENCE [LARGE SCALE GENOMIC DNA]</scope>
    <source>
        <strain evidence="1 2">DSM 18231</strain>
    </source>
</reference>
<name>A0A1M5PTJ2_9GAMM</name>
<evidence type="ECO:0000313" key="1">
    <source>
        <dbReference type="EMBL" id="SHH04583.1"/>
    </source>
</evidence>
<protein>
    <submittedName>
        <fullName evidence="1">Uncharacterized protein</fullName>
    </submittedName>
</protein>
<dbReference type="EMBL" id="FQXA01000003">
    <property type="protein sequence ID" value="SHH04583.1"/>
    <property type="molecule type" value="Genomic_DNA"/>
</dbReference>
<proteinExistence type="predicted"/>
<organism evidence="1 2">
    <name type="scientific">Stutzerimonas xanthomarina DSM 18231</name>
    <dbReference type="NCBI Taxonomy" id="1403346"/>
    <lineage>
        <taxon>Bacteria</taxon>
        <taxon>Pseudomonadati</taxon>
        <taxon>Pseudomonadota</taxon>
        <taxon>Gammaproteobacteria</taxon>
        <taxon>Pseudomonadales</taxon>
        <taxon>Pseudomonadaceae</taxon>
        <taxon>Stutzerimonas</taxon>
    </lineage>
</organism>
<evidence type="ECO:0000313" key="2">
    <source>
        <dbReference type="Proteomes" id="UP000184000"/>
    </source>
</evidence>